<accession>A0ACB9LME0</accession>
<evidence type="ECO:0000313" key="2">
    <source>
        <dbReference type="Proteomes" id="UP001057402"/>
    </source>
</evidence>
<sequence length="106" mass="11691">MEGSNDFIQILNSIVVEDDASSKRSCSLEKEALSSFQTKGQACYEVLQSSNTVGNDNWSKDSVLQCANTGHTAVADIPESIACRRCRAYSVEELSADEFEEIHFFS</sequence>
<proteinExistence type="predicted"/>
<dbReference type="Proteomes" id="UP001057402">
    <property type="component" value="Chromosome 11"/>
</dbReference>
<evidence type="ECO:0000313" key="1">
    <source>
        <dbReference type="EMBL" id="KAI4312655.1"/>
    </source>
</evidence>
<protein>
    <submittedName>
        <fullName evidence="1">Uncharacterized protein</fullName>
    </submittedName>
</protein>
<gene>
    <name evidence="1" type="ORF">MLD38_037458</name>
</gene>
<comment type="caution">
    <text evidence="1">The sequence shown here is derived from an EMBL/GenBank/DDBJ whole genome shotgun (WGS) entry which is preliminary data.</text>
</comment>
<keyword evidence="2" id="KW-1185">Reference proteome</keyword>
<name>A0ACB9LME0_9MYRT</name>
<reference evidence="2" key="1">
    <citation type="journal article" date="2023" name="Front. Plant Sci.">
        <title>Chromosomal-level genome assembly of Melastoma candidum provides insights into trichome evolution.</title>
        <authorList>
            <person name="Zhong Y."/>
            <person name="Wu W."/>
            <person name="Sun C."/>
            <person name="Zou P."/>
            <person name="Liu Y."/>
            <person name="Dai S."/>
            <person name="Zhou R."/>
        </authorList>
    </citation>
    <scope>NUCLEOTIDE SEQUENCE [LARGE SCALE GENOMIC DNA]</scope>
</reference>
<organism evidence="1 2">
    <name type="scientific">Melastoma candidum</name>
    <dbReference type="NCBI Taxonomy" id="119954"/>
    <lineage>
        <taxon>Eukaryota</taxon>
        <taxon>Viridiplantae</taxon>
        <taxon>Streptophyta</taxon>
        <taxon>Embryophyta</taxon>
        <taxon>Tracheophyta</taxon>
        <taxon>Spermatophyta</taxon>
        <taxon>Magnoliopsida</taxon>
        <taxon>eudicotyledons</taxon>
        <taxon>Gunneridae</taxon>
        <taxon>Pentapetalae</taxon>
        <taxon>rosids</taxon>
        <taxon>malvids</taxon>
        <taxon>Myrtales</taxon>
        <taxon>Melastomataceae</taxon>
        <taxon>Melastomatoideae</taxon>
        <taxon>Melastomateae</taxon>
        <taxon>Melastoma</taxon>
    </lineage>
</organism>
<dbReference type="EMBL" id="CM042890">
    <property type="protein sequence ID" value="KAI4312655.1"/>
    <property type="molecule type" value="Genomic_DNA"/>
</dbReference>